<dbReference type="EMBL" id="LCWV01000062">
    <property type="protein sequence ID" value="PWI64454.1"/>
    <property type="molecule type" value="Genomic_DNA"/>
</dbReference>
<evidence type="ECO:0000313" key="3">
    <source>
        <dbReference type="Proteomes" id="UP000245956"/>
    </source>
</evidence>
<feature type="compositionally biased region" description="Basic and acidic residues" evidence="1">
    <location>
        <begin position="403"/>
        <end position="412"/>
    </location>
</feature>
<evidence type="ECO:0000313" key="2">
    <source>
        <dbReference type="EMBL" id="PWI64454.1"/>
    </source>
</evidence>
<proteinExistence type="predicted"/>
<protein>
    <submittedName>
        <fullName evidence="2">Uncharacterized protein</fullName>
    </submittedName>
</protein>
<feature type="region of interest" description="Disordered" evidence="1">
    <location>
        <begin position="75"/>
        <end position="136"/>
    </location>
</feature>
<dbReference type="Proteomes" id="UP000245956">
    <property type="component" value="Unassembled WGS sequence"/>
</dbReference>
<sequence length="430" mass="45907">MPIDVATMGLCLETVTDAHQHGRKPSGPVLPHRAPAHSLGCCWRRRGEAWRFATARESVMHVSLPRASHVGSWKEEKPRWRRQGQLVASRDCGGGGRGWVTTDDGTDATQRSRRDLGGGEKQTGPSGGVEVAVPDPGLGKAPAALRLPSCRRDRPGVGTPPGQELDRSAFLLGTTHTHEPRTSAQYEARGANAVQACRSACSSSPSHARYLLSPFAPAHTHKGYGDLVLDEVLTGPALLDAPPRFMRPGGKPKRKACLTWRVASRSVFLVDTPQPPKSLISQSPTTDIKPCKYQTPRICSRSHVRTRGLLVAAPCNSRHHAAAVHQSMTGHGNPTAGLGAARLASSCAFRMALAGGPCAIAQSSNISLLTPLAPACALMCLRPVSVAKKRRAAVAINQFGRQLNRDGPDEPRSGPTRTSLGYKWPRASNA</sequence>
<feature type="region of interest" description="Disordered" evidence="1">
    <location>
        <begin position="402"/>
        <end position="430"/>
    </location>
</feature>
<reference evidence="2 3" key="1">
    <citation type="journal article" date="2016" name="Front. Microbiol.">
        <title>Genome and transcriptome sequences reveal the specific parasitism of the nematophagous Purpureocillium lilacinum 36-1.</title>
        <authorList>
            <person name="Xie J."/>
            <person name="Li S."/>
            <person name="Mo C."/>
            <person name="Xiao X."/>
            <person name="Peng D."/>
            <person name="Wang G."/>
            <person name="Xiao Y."/>
        </authorList>
    </citation>
    <scope>NUCLEOTIDE SEQUENCE [LARGE SCALE GENOMIC DNA]</scope>
    <source>
        <strain evidence="2 3">36-1</strain>
    </source>
</reference>
<dbReference type="AlphaFoldDB" id="A0A2U3DQD2"/>
<gene>
    <name evidence="2" type="ORF">PCL_10465</name>
</gene>
<organism evidence="2 3">
    <name type="scientific">Purpureocillium lilacinum</name>
    <name type="common">Paecilomyces lilacinus</name>
    <dbReference type="NCBI Taxonomy" id="33203"/>
    <lineage>
        <taxon>Eukaryota</taxon>
        <taxon>Fungi</taxon>
        <taxon>Dikarya</taxon>
        <taxon>Ascomycota</taxon>
        <taxon>Pezizomycotina</taxon>
        <taxon>Sordariomycetes</taxon>
        <taxon>Hypocreomycetidae</taxon>
        <taxon>Hypocreales</taxon>
        <taxon>Ophiocordycipitaceae</taxon>
        <taxon>Purpureocillium</taxon>
    </lineage>
</organism>
<name>A0A2U3DQD2_PURLI</name>
<accession>A0A2U3DQD2</accession>
<evidence type="ECO:0000256" key="1">
    <source>
        <dbReference type="SAM" id="MobiDB-lite"/>
    </source>
</evidence>
<comment type="caution">
    <text evidence="2">The sequence shown here is derived from an EMBL/GenBank/DDBJ whole genome shotgun (WGS) entry which is preliminary data.</text>
</comment>